<protein>
    <submittedName>
        <fullName evidence="2">Uncharacterized protein, isoform C</fullName>
    </submittedName>
</protein>
<evidence type="ECO:0000259" key="1">
    <source>
        <dbReference type="Pfam" id="PF07776"/>
    </source>
</evidence>
<dbReference type="InterPro" id="IPR012934">
    <property type="entry name" value="Znf_AD"/>
</dbReference>
<dbReference type="InParanoid" id="B3MYA5"/>
<dbReference type="Proteomes" id="UP000007801">
    <property type="component" value="Unassembled WGS sequence"/>
</dbReference>
<keyword evidence="3" id="KW-1185">Reference proteome</keyword>
<dbReference type="AlphaFoldDB" id="B3MYA5"/>
<sequence length="93" mass="10421">MGSYMQAPILGFLCQMCTEVERHVIHLYGERARHLQLVEKMEKYLSIRVCQSDPLPKTICSKCVEVVLHAAMSKKEAAIKPGPAAPPPEWTCP</sequence>
<dbReference type="HOGENOM" id="CLU_2173554_0_0_1"/>
<accession>B3MYA5</accession>
<dbReference type="EMBL" id="CH902632">
    <property type="protein sequence ID" value="EDV32599.2"/>
    <property type="molecule type" value="Genomic_DNA"/>
</dbReference>
<evidence type="ECO:0000313" key="2">
    <source>
        <dbReference type="EMBL" id="EDV32599.2"/>
    </source>
</evidence>
<feature type="domain" description="ZAD" evidence="1">
    <location>
        <begin position="13"/>
        <end position="67"/>
    </location>
</feature>
<dbReference type="PANTHER" id="PTHR39942:SF1">
    <property type="entry name" value="BCDNA.LD26519-RELATED"/>
    <property type="match status" value="1"/>
</dbReference>
<evidence type="ECO:0000313" key="3">
    <source>
        <dbReference type="Proteomes" id="UP000007801"/>
    </source>
</evidence>
<dbReference type="SUPFAM" id="SSF57716">
    <property type="entry name" value="Glucocorticoid receptor-like (DNA-binding domain)"/>
    <property type="match status" value="1"/>
</dbReference>
<dbReference type="Pfam" id="PF07776">
    <property type="entry name" value="zf-AD"/>
    <property type="match status" value="1"/>
</dbReference>
<dbReference type="GO" id="GO:0008270">
    <property type="term" value="F:zinc ion binding"/>
    <property type="evidence" value="ECO:0007669"/>
    <property type="project" value="InterPro"/>
</dbReference>
<organism evidence="2 3">
    <name type="scientific">Drosophila ananassae</name>
    <name type="common">Fruit fly</name>
    <dbReference type="NCBI Taxonomy" id="7217"/>
    <lineage>
        <taxon>Eukaryota</taxon>
        <taxon>Metazoa</taxon>
        <taxon>Ecdysozoa</taxon>
        <taxon>Arthropoda</taxon>
        <taxon>Hexapoda</taxon>
        <taxon>Insecta</taxon>
        <taxon>Pterygota</taxon>
        <taxon>Neoptera</taxon>
        <taxon>Endopterygota</taxon>
        <taxon>Diptera</taxon>
        <taxon>Brachycera</taxon>
        <taxon>Muscomorpha</taxon>
        <taxon>Ephydroidea</taxon>
        <taxon>Drosophilidae</taxon>
        <taxon>Drosophila</taxon>
        <taxon>Sophophora</taxon>
    </lineage>
</organism>
<name>B3MYA5_DROAN</name>
<reference evidence="2 3" key="1">
    <citation type="journal article" date="2007" name="Nature">
        <title>Evolution of genes and genomes on the Drosophila phylogeny.</title>
        <authorList>
            <consortium name="Drosophila 12 Genomes Consortium"/>
            <person name="Clark A.G."/>
            <person name="Eisen M.B."/>
            <person name="Smith D.R."/>
            <person name="Bergman C.M."/>
            <person name="Oliver B."/>
            <person name="Markow T.A."/>
            <person name="Kaufman T.C."/>
            <person name="Kellis M."/>
            <person name="Gelbart W."/>
            <person name="Iyer V.N."/>
            <person name="Pollard D.A."/>
            <person name="Sackton T.B."/>
            <person name="Larracuente A.M."/>
            <person name="Singh N.D."/>
            <person name="Abad J.P."/>
            <person name="Abt D.N."/>
            <person name="Adryan B."/>
            <person name="Aguade M."/>
            <person name="Akashi H."/>
            <person name="Anderson W.W."/>
            <person name="Aquadro C.F."/>
            <person name="Ardell D.H."/>
            <person name="Arguello R."/>
            <person name="Artieri C.G."/>
            <person name="Barbash D.A."/>
            <person name="Barker D."/>
            <person name="Barsanti P."/>
            <person name="Batterham P."/>
            <person name="Batzoglou S."/>
            <person name="Begun D."/>
            <person name="Bhutkar A."/>
            <person name="Blanco E."/>
            <person name="Bosak S.A."/>
            <person name="Bradley R.K."/>
            <person name="Brand A.D."/>
            <person name="Brent M.R."/>
            <person name="Brooks A.N."/>
            <person name="Brown R.H."/>
            <person name="Butlin R.K."/>
            <person name="Caggese C."/>
            <person name="Calvi B.R."/>
            <person name="Bernardo de Carvalho A."/>
            <person name="Caspi A."/>
            <person name="Castrezana S."/>
            <person name="Celniker S.E."/>
            <person name="Chang J.L."/>
            <person name="Chapple C."/>
            <person name="Chatterji S."/>
            <person name="Chinwalla A."/>
            <person name="Civetta A."/>
            <person name="Clifton S.W."/>
            <person name="Comeron J.M."/>
            <person name="Costello J.C."/>
            <person name="Coyne J.A."/>
            <person name="Daub J."/>
            <person name="David R.G."/>
            <person name="Delcher A.L."/>
            <person name="Delehaunty K."/>
            <person name="Do C.B."/>
            <person name="Ebling H."/>
            <person name="Edwards K."/>
            <person name="Eickbush T."/>
            <person name="Evans J.D."/>
            <person name="Filipski A."/>
            <person name="Findeiss S."/>
            <person name="Freyhult E."/>
            <person name="Fulton L."/>
            <person name="Fulton R."/>
            <person name="Garcia A.C."/>
            <person name="Gardiner A."/>
            <person name="Garfield D.A."/>
            <person name="Garvin B.E."/>
            <person name="Gibson G."/>
            <person name="Gilbert D."/>
            <person name="Gnerre S."/>
            <person name="Godfrey J."/>
            <person name="Good R."/>
            <person name="Gotea V."/>
            <person name="Gravely B."/>
            <person name="Greenberg A.J."/>
            <person name="Griffiths-Jones S."/>
            <person name="Gross S."/>
            <person name="Guigo R."/>
            <person name="Gustafson E.A."/>
            <person name="Haerty W."/>
            <person name="Hahn M.W."/>
            <person name="Halligan D.L."/>
            <person name="Halpern A.L."/>
            <person name="Halter G.M."/>
            <person name="Han M.V."/>
            <person name="Heger A."/>
            <person name="Hillier L."/>
            <person name="Hinrichs A.S."/>
            <person name="Holmes I."/>
            <person name="Hoskins R.A."/>
            <person name="Hubisz M.J."/>
            <person name="Hultmark D."/>
            <person name="Huntley M.A."/>
            <person name="Jaffe D.B."/>
            <person name="Jagadeeshan S."/>
            <person name="Jeck W.R."/>
            <person name="Johnson J."/>
            <person name="Jones C.D."/>
            <person name="Jordan W.C."/>
            <person name="Karpen G.H."/>
            <person name="Kataoka E."/>
            <person name="Keightley P.D."/>
            <person name="Kheradpour P."/>
            <person name="Kirkness E.F."/>
            <person name="Koerich L.B."/>
            <person name="Kristiansen K."/>
            <person name="Kudrna D."/>
            <person name="Kulathinal R.J."/>
            <person name="Kumar S."/>
            <person name="Kwok R."/>
            <person name="Lander E."/>
            <person name="Langley C.H."/>
            <person name="Lapoint R."/>
            <person name="Lazzaro B.P."/>
            <person name="Lee S.J."/>
            <person name="Levesque L."/>
            <person name="Li R."/>
            <person name="Lin C.F."/>
            <person name="Lin M.F."/>
            <person name="Lindblad-Toh K."/>
            <person name="Llopart A."/>
            <person name="Long M."/>
            <person name="Low L."/>
            <person name="Lozovsky E."/>
            <person name="Lu J."/>
            <person name="Luo M."/>
            <person name="Machado C.A."/>
            <person name="Makalowski W."/>
            <person name="Marzo M."/>
            <person name="Matsuda M."/>
            <person name="Matzkin L."/>
            <person name="McAllister B."/>
            <person name="McBride C.S."/>
            <person name="McKernan B."/>
            <person name="McKernan K."/>
            <person name="Mendez-Lago M."/>
            <person name="Minx P."/>
            <person name="Mollenhauer M.U."/>
            <person name="Montooth K."/>
            <person name="Mount S.M."/>
            <person name="Mu X."/>
            <person name="Myers E."/>
            <person name="Negre B."/>
            <person name="Newfeld S."/>
            <person name="Nielsen R."/>
            <person name="Noor M.A."/>
            <person name="O'Grady P."/>
            <person name="Pachter L."/>
            <person name="Papaceit M."/>
            <person name="Parisi M.J."/>
            <person name="Parisi M."/>
            <person name="Parts L."/>
            <person name="Pedersen J.S."/>
            <person name="Pesole G."/>
            <person name="Phillippy A.M."/>
            <person name="Ponting C.P."/>
            <person name="Pop M."/>
            <person name="Porcelli D."/>
            <person name="Powell J.R."/>
            <person name="Prohaska S."/>
            <person name="Pruitt K."/>
            <person name="Puig M."/>
            <person name="Quesneville H."/>
            <person name="Ram K.R."/>
            <person name="Rand D."/>
            <person name="Rasmussen M.D."/>
            <person name="Reed L.K."/>
            <person name="Reenan R."/>
            <person name="Reily A."/>
            <person name="Remington K.A."/>
            <person name="Rieger T.T."/>
            <person name="Ritchie M.G."/>
            <person name="Robin C."/>
            <person name="Rogers Y.H."/>
            <person name="Rohde C."/>
            <person name="Rozas J."/>
            <person name="Rubenfield M.J."/>
            <person name="Ruiz A."/>
            <person name="Russo S."/>
            <person name="Salzberg S.L."/>
            <person name="Sanchez-Gracia A."/>
            <person name="Saranga D.J."/>
            <person name="Sato H."/>
            <person name="Schaeffer S.W."/>
            <person name="Schatz M.C."/>
            <person name="Schlenke T."/>
            <person name="Schwartz R."/>
            <person name="Segarra C."/>
            <person name="Singh R.S."/>
            <person name="Sirot L."/>
            <person name="Sirota M."/>
            <person name="Sisneros N.B."/>
            <person name="Smith C.D."/>
            <person name="Smith T.F."/>
            <person name="Spieth J."/>
            <person name="Stage D.E."/>
            <person name="Stark A."/>
            <person name="Stephan W."/>
            <person name="Strausberg R.L."/>
            <person name="Strempel S."/>
            <person name="Sturgill D."/>
            <person name="Sutton G."/>
            <person name="Sutton G.G."/>
            <person name="Tao W."/>
            <person name="Teichmann S."/>
            <person name="Tobari Y.N."/>
            <person name="Tomimura Y."/>
            <person name="Tsolas J.M."/>
            <person name="Valente V.L."/>
            <person name="Venter E."/>
            <person name="Venter J.C."/>
            <person name="Vicario S."/>
            <person name="Vieira F.G."/>
            <person name="Vilella A.J."/>
            <person name="Villasante A."/>
            <person name="Walenz B."/>
            <person name="Wang J."/>
            <person name="Wasserman M."/>
            <person name="Watts T."/>
            <person name="Wilson D."/>
            <person name="Wilson R.K."/>
            <person name="Wing R.A."/>
            <person name="Wolfner M.F."/>
            <person name="Wong A."/>
            <person name="Wong G.K."/>
            <person name="Wu C.I."/>
            <person name="Wu G."/>
            <person name="Yamamoto D."/>
            <person name="Yang H.P."/>
            <person name="Yang S.P."/>
            <person name="Yorke J.A."/>
            <person name="Yoshida K."/>
            <person name="Zdobnov E."/>
            <person name="Zhang P."/>
            <person name="Zhang Y."/>
            <person name="Zimin A.V."/>
            <person name="Baldwin J."/>
            <person name="Abdouelleil A."/>
            <person name="Abdulkadir J."/>
            <person name="Abebe A."/>
            <person name="Abera B."/>
            <person name="Abreu J."/>
            <person name="Acer S.C."/>
            <person name="Aftuck L."/>
            <person name="Alexander A."/>
            <person name="An P."/>
            <person name="Anderson E."/>
            <person name="Anderson S."/>
            <person name="Arachi H."/>
            <person name="Azer M."/>
            <person name="Bachantsang P."/>
            <person name="Barry A."/>
            <person name="Bayul T."/>
            <person name="Berlin A."/>
            <person name="Bessette D."/>
            <person name="Bloom T."/>
            <person name="Blye J."/>
            <person name="Boguslavskiy L."/>
            <person name="Bonnet C."/>
            <person name="Boukhgalter B."/>
            <person name="Bourzgui I."/>
            <person name="Brown A."/>
            <person name="Cahill P."/>
            <person name="Channer S."/>
            <person name="Cheshatsang Y."/>
            <person name="Chuda L."/>
            <person name="Citroen M."/>
            <person name="Collymore A."/>
            <person name="Cooke P."/>
            <person name="Costello M."/>
            <person name="D'Aco K."/>
            <person name="Daza R."/>
            <person name="De Haan G."/>
            <person name="DeGray S."/>
            <person name="DeMaso C."/>
            <person name="Dhargay N."/>
            <person name="Dooley K."/>
            <person name="Dooley E."/>
            <person name="Doricent M."/>
            <person name="Dorje P."/>
            <person name="Dorjee K."/>
            <person name="Dupes A."/>
            <person name="Elong R."/>
            <person name="Falk J."/>
            <person name="Farina A."/>
            <person name="Faro S."/>
            <person name="Ferguson D."/>
            <person name="Fisher S."/>
            <person name="Foley C.D."/>
            <person name="Franke A."/>
            <person name="Friedrich D."/>
            <person name="Gadbois L."/>
            <person name="Gearin G."/>
            <person name="Gearin C.R."/>
            <person name="Giannoukos G."/>
            <person name="Goode T."/>
            <person name="Graham J."/>
            <person name="Grandbois E."/>
            <person name="Grewal S."/>
            <person name="Gyaltsen K."/>
            <person name="Hafez N."/>
            <person name="Hagos B."/>
            <person name="Hall J."/>
            <person name="Henson C."/>
            <person name="Hollinger A."/>
            <person name="Honan T."/>
            <person name="Huard M.D."/>
            <person name="Hughes L."/>
            <person name="Hurhula B."/>
            <person name="Husby M.E."/>
            <person name="Kamat A."/>
            <person name="Kanga B."/>
            <person name="Kashin S."/>
            <person name="Khazanovich D."/>
            <person name="Kisner P."/>
            <person name="Lance K."/>
            <person name="Lara M."/>
            <person name="Lee W."/>
            <person name="Lennon N."/>
            <person name="Letendre F."/>
            <person name="LeVine R."/>
            <person name="Lipovsky A."/>
            <person name="Liu X."/>
            <person name="Liu J."/>
            <person name="Liu S."/>
            <person name="Lokyitsang T."/>
            <person name="Lokyitsang Y."/>
            <person name="Lubonja R."/>
            <person name="Lui A."/>
            <person name="MacDonald P."/>
            <person name="Magnisalis V."/>
            <person name="Maru K."/>
            <person name="Matthews C."/>
            <person name="McCusker W."/>
            <person name="McDonough S."/>
            <person name="Mehta T."/>
            <person name="Meldrim J."/>
            <person name="Meneus L."/>
            <person name="Mihai O."/>
            <person name="Mihalev A."/>
            <person name="Mihova T."/>
            <person name="Mittelman R."/>
            <person name="Mlenga V."/>
            <person name="Montmayeur A."/>
            <person name="Mulrain L."/>
            <person name="Navidi A."/>
            <person name="Naylor J."/>
            <person name="Negash T."/>
            <person name="Nguyen T."/>
            <person name="Nguyen N."/>
            <person name="Nicol R."/>
            <person name="Norbu C."/>
            <person name="Norbu N."/>
            <person name="Novod N."/>
            <person name="O'Neill B."/>
            <person name="Osman S."/>
            <person name="Markiewicz E."/>
            <person name="Oyono O.L."/>
            <person name="Patti C."/>
            <person name="Phunkhang P."/>
            <person name="Pierre F."/>
            <person name="Priest M."/>
            <person name="Raghuraman S."/>
            <person name="Rege F."/>
            <person name="Reyes R."/>
            <person name="Rise C."/>
            <person name="Rogov P."/>
            <person name="Ross K."/>
            <person name="Ryan E."/>
            <person name="Settipalli S."/>
            <person name="Shea T."/>
            <person name="Sherpa N."/>
            <person name="Shi L."/>
            <person name="Shih D."/>
            <person name="Sparrow T."/>
            <person name="Spaulding J."/>
            <person name="Stalker J."/>
            <person name="Stange-Thomann N."/>
            <person name="Stavropoulos S."/>
            <person name="Stone C."/>
            <person name="Strader C."/>
            <person name="Tesfaye S."/>
            <person name="Thomson T."/>
            <person name="Thoulutsang Y."/>
            <person name="Thoulutsang D."/>
            <person name="Topham K."/>
            <person name="Topping I."/>
            <person name="Tsamla T."/>
            <person name="Vassiliev H."/>
            <person name="Vo A."/>
            <person name="Wangchuk T."/>
            <person name="Wangdi T."/>
            <person name="Weiand M."/>
            <person name="Wilkinson J."/>
            <person name="Wilson A."/>
            <person name="Yadav S."/>
            <person name="Young G."/>
            <person name="Yu Q."/>
            <person name="Zembek L."/>
            <person name="Zhong D."/>
            <person name="Zimmer A."/>
            <person name="Zwirko Z."/>
            <person name="Jaffe D.B."/>
            <person name="Alvarez P."/>
            <person name="Brockman W."/>
            <person name="Butler J."/>
            <person name="Chin C."/>
            <person name="Gnerre S."/>
            <person name="Grabherr M."/>
            <person name="Kleber M."/>
            <person name="Mauceli E."/>
            <person name="MacCallum I."/>
        </authorList>
    </citation>
    <scope>NUCLEOTIDE SEQUENCE [LARGE SCALE GENOMIC DNA]</scope>
    <source>
        <strain evidence="3">Tucson 14024-0371.13</strain>
    </source>
</reference>
<gene>
    <name evidence="2" type="primary">Dana\GF22100</name>
    <name evidence="2" type="synonym">dana_GLEANR_6086</name>
    <name evidence="2" type="ORF">GF22100</name>
</gene>
<dbReference type="Gene3D" id="3.40.1800.20">
    <property type="match status" value="1"/>
</dbReference>
<dbReference type="PANTHER" id="PTHR39942">
    <property type="entry name" value="BCDNA.LD26519-RELATED"/>
    <property type="match status" value="1"/>
</dbReference>
<proteinExistence type="predicted"/>
<dbReference type="STRING" id="7217.B3MYA5"/>
<dbReference type="GO" id="GO:0005634">
    <property type="term" value="C:nucleus"/>
    <property type="evidence" value="ECO:0007669"/>
    <property type="project" value="InterPro"/>
</dbReference>